<keyword evidence="3" id="KW-1185">Reference proteome</keyword>
<evidence type="ECO:0000259" key="1">
    <source>
        <dbReference type="Pfam" id="PF12697"/>
    </source>
</evidence>
<name>A0A2U2PCR3_9SPHI</name>
<sequence length="278" mass="31171">MNKIEFTIQGASGRPIHADITSPEDAGSFPLVIFVHGFKGFKDWGTHHLTAGLFAGEGFRFLKFNFSHAGISQGGKDTFDDLDAFSANTFTKELFDLDQVITRALSGEDFPPPGEIFLIGHSLGGGISIIQTAEDKRVDKLVTWAAVGNFRSLWSNEQEESWRKDGVLYFENKRTNQQMPIDIGLLDDLNHHSERLNVLNAARTIRKPWLIVHGDADSSIPVQQAEELNRQQEQAQLLLVPDADHVFGAKHPWTDDKMPDHLHHVCMETIAFLREQSS</sequence>
<dbReference type="AlphaFoldDB" id="A0A2U2PCR3"/>
<dbReference type="GO" id="GO:0052689">
    <property type="term" value="F:carboxylic ester hydrolase activity"/>
    <property type="evidence" value="ECO:0007669"/>
    <property type="project" value="TreeGrafter"/>
</dbReference>
<evidence type="ECO:0000313" key="2">
    <source>
        <dbReference type="EMBL" id="PWG79153.1"/>
    </source>
</evidence>
<proteinExistence type="predicted"/>
<dbReference type="Proteomes" id="UP000245647">
    <property type="component" value="Unassembled WGS sequence"/>
</dbReference>
<dbReference type="PANTHER" id="PTHR43265:SF1">
    <property type="entry name" value="ESTERASE ESTD"/>
    <property type="match status" value="1"/>
</dbReference>
<feature type="domain" description="AB hydrolase-1" evidence="1">
    <location>
        <begin position="32"/>
        <end position="247"/>
    </location>
</feature>
<evidence type="ECO:0000313" key="3">
    <source>
        <dbReference type="Proteomes" id="UP000245647"/>
    </source>
</evidence>
<dbReference type="InterPro" id="IPR029058">
    <property type="entry name" value="AB_hydrolase_fold"/>
</dbReference>
<gene>
    <name evidence="2" type="ORF">DDR33_19095</name>
</gene>
<keyword evidence="2" id="KW-0378">Hydrolase</keyword>
<organism evidence="2 3">
    <name type="scientific">Pararcticibacter amylolyticus</name>
    <dbReference type="NCBI Taxonomy" id="2173175"/>
    <lineage>
        <taxon>Bacteria</taxon>
        <taxon>Pseudomonadati</taxon>
        <taxon>Bacteroidota</taxon>
        <taxon>Sphingobacteriia</taxon>
        <taxon>Sphingobacteriales</taxon>
        <taxon>Sphingobacteriaceae</taxon>
        <taxon>Pararcticibacter</taxon>
    </lineage>
</organism>
<dbReference type="SUPFAM" id="SSF53474">
    <property type="entry name" value="alpha/beta-Hydrolases"/>
    <property type="match status" value="1"/>
</dbReference>
<dbReference type="OrthoDB" id="9808543at2"/>
<dbReference type="RefSeq" id="WP_109417400.1">
    <property type="nucleotide sequence ID" value="NZ_QEAS01000017.1"/>
</dbReference>
<dbReference type="InterPro" id="IPR053145">
    <property type="entry name" value="AB_hydrolase_Est10"/>
</dbReference>
<dbReference type="InterPro" id="IPR000073">
    <property type="entry name" value="AB_hydrolase_1"/>
</dbReference>
<dbReference type="PANTHER" id="PTHR43265">
    <property type="entry name" value="ESTERASE ESTD"/>
    <property type="match status" value="1"/>
</dbReference>
<comment type="caution">
    <text evidence="2">The sequence shown here is derived from an EMBL/GenBank/DDBJ whole genome shotgun (WGS) entry which is preliminary data.</text>
</comment>
<dbReference type="Gene3D" id="3.40.50.1820">
    <property type="entry name" value="alpha/beta hydrolase"/>
    <property type="match status" value="1"/>
</dbReference>
<accession>A0A2U2PCR3</accession>
<protein>
    <submittedName>
        <fullName evidence="2">Alpha/beta hydrolase</fullName>
    </submittedName>
</protein>
<dbReference type="EMBL" id="QEAS01000017">
    <property type="protein sequence ID" value="PWG79153.1"/>
    <property type="molecule type" value="Genomic_DNA"/>
</dbReference>
<reference evidence="2 3" key="1">
    <citation type="submission" date="2018-04" db="EMBL/GenBank/DDBJ databases">
        <title>Pedobacter chongqingensis sp. nov., isolated from a rottenly hemp rope.</title>
        <authorList>
            <person name="Cai Y."/>
        </authorList>
    </citation>
    <scope>NUCLEOTIDE SEQUENCE [LARGE SCALE GENOMIC DNA]</scope>
    <source>
        <strain evidence="2 3">FJ4-8</strain>
    </source>
</reference>
<dbReference type="Pfam" id="PF12697">
    <property type="entry name" value="Abhydrolase_6"/>
    <property type="match status" value="1"/>
</dbReference>